<reference evidence="1 2" key="1">
    <citation type="journal article" date="2022" name="Plant J.">
        <title>Chromosome-level genome of Camellia lanceoleosa provides a valuable resource for understanding genome evolution and self-incompatibility.</title>
        <authorList>
            <person name="Gong W."/>
            <person name="Xiao S."/>
            <person name="Wang L."/>
            <person name="Liao Z."/>
            <person name="Chang Y."/>
            <person name="Mo W."/>
            <person name="Hu G."/>
            <person name="Li W."/>
            <person name="Zhao G."/>
            <person name="Zhu H."/>
            <person name="Hu X."/>
            <person name="Ji K."/>
            <person name="Xiang X."/>
            <person name="Song Q."/>
            <person name="Yuan D."/>
            <person name="Jin S."/>
            <person name="Zhang L."/>
        </authorList>
    </citation>
    <scope>NUCLEOTIDE SEQUENCE [LARGE SCALE GENOMIC DNA]</scope>
    <source>
        <strain evidence="1">SQ_2022a</strain>
    </source>
</reference>
<evidence type="ECO:0000313" key="1">
    <source>
        <dbReference type="EMBL" id="KAI7998750.1"/>
    </source>
</evidence>
<accession>A0ACC0GCI7</accession>
<evidence type="ECO:0000313" key="2">
    <source>
        <dbReference type="Proteomes" id="UP001060215"/>
    </source>
</evidence>
<dbReference type="Proteomes" id="UP001060215">
    <property type="component" value="Chromosome 10"/>
</dbReference>
<proteinExistence type="predicted"/>
<keyword evidence="2" id="KW-1185">Reference proteome</keyword>
<gene>
    <name evidence="1" type="ORF">LOK49_LG10G00623</name>
</gene>
<keyword evidence="1" id="KW-0132">Cell division</keyword>
<keyword evidence="1" id="KW-0131">Cell cycle</keyword>
<sequence>MFHGVALNMGGMLEFSTTILASWSLQVSKSYGTSLDALGTLKARCRLGSMGIVCDKLPSSPLKRDVDAAVKWAPDGRHVAVGLNNSNVQLWDSTANRQTKRDNIQRLFGQREGIIIKASEEQIKLRHTVRKVVAYGHLAANLNTHLICLASTLPNQTRIDDNSILQLMGKDTLRWHVLTCPLRSLVAAAATEEGKRGQRIAPAATQEQWPKLPYTGNLHFVSGTLMEDEKMATLSLSDQLPSGQRLSLVPPSQSPYLVGLPTLPAAGKWTPRPGNLGHITRISNKLVQLGNSDKFIQAFLQENSEWNDWQTIAFTERNIVENVYRWAYGMLMIVLNA</sequence>
<dbReference type="EMBL" id="CM045767">
    <property type="protein sequence ID" value="KAI7998750.1"/>
    <property type="molecule type" value="Genomic_DNA"/>
</dbReference>
<organism evidence="1 2">
    <name type="scientific">Camellia lanceoleosa</name>
    <dbReference type="NCBI Taxonomy" id="1840588"/>
    <lineage>
        <taxon>Eukaryota</taxon>
        <taxon>Viridiplantae</taxon>
        <taxon>Streptophyta</taxon>
        <taxon>Embryophyta</taxon>
        <taxon>Tracheophyta</taxon>
        <taxon>Spermatophyta</taxon>
        <taxon>Magnoliopsida</taxon>
        <taxon>eudicotyledons</taxon>
        <taxon>Gunneridae</taxon>
        <taxon>Pentapetalae</taxon>
        <taxon>asterids</taxon>
        <taxon>Ericales</taxon>
        <taxon>Theaceae</taxon>
        <taxon>Camellia</taxon>
    </lineage>
</organism>
<comment type="caution">
    <text evidence="1">The sequence shown here is derived from an EMBL/GenBank/DDBJ whole genome shotgun (WGS) entry which is preliminary data.</text>
</comment>
<name>A0ACC0GCI7_9ERIC</name>
<protein>
    <submittedName>
        <fullName evidence="1">Cell division cycle 20.1, cofactor of APC complex</fullName>
    </submittedName>
</protein>